<comment type="caution">
    <text evidence="2">The sequence shown here is derived from an EMBL/GenBank/DDBJ whole genome shotgun (WGS) entry which is preliminary data.</text>
</comment>
<keyword evidence="1" id="KW-1133">Transmembrane helix</keyword>
<protein>
    <recommendedName>
        <fullName evidence="4">ABC transporter permease</fullName>
    </recommendedName>
</protein>
<reference evidence="2 3" key="1">
    <citation type="journal article" date="2016" name="Nat. Commun.">
        <title>Thousands of microbial genomes shed light on interconnected biogeochemical processes in an aquifer system.</title>
        <authorList>
            <person name="Anantharaman K."/>
            <person name="Brown C.T."/>
            <person name="Hug L.A."/>
            <person name="Sharon I."/>
            <person name="Castelle C.J."/>
            <person name="Probst A.J."/>
            <person name="Thomas B.C."/>
            <person name="Singh A."/>
            <person name="Wilkins M.J."/>
            <person name="Karaoz U."/>
            <person name="Brodie E.L."/>
            <person name="Williams K.H."/>
            <person name="Hubbard S.S."/>
            <person name="Banfield J.F."/>
        </authorList>
    </citation>
    <scope>NUCLEOTIDE SEQUENCE [LARGE SCALE GENOMIC DNA]</scope>
</reference>
<keyword evidence="1" id="KW-0472">Membrane</keyword>
<feature type="transmembrane region" description="Helical" evidence="1">
    <location>
        <begin position="67"/>
        <end position="86"/>
    </location>
</feature>
<feature type="transmembrane region" description="Helical" evidence="1">
    <location>
        <begin position="37"/>
        <end position="55"/>
    </location>
</feature>
<dbReference type="Proteomes" id="UP000177043">
    <property type="component" value="Unassembled WGS sequence"/>
</dbReference>
<gene>
    <name evidence="2" type="ORF">A2571_02440</name>
</gene>
<accession>A0A1G2QDI4</accession>
<evidence type="ECO:0000313" key="2">
    <source>
        <dbReference type="EMBL" id="OHA58604.1"/>
    </source>
</evidence>
<feature type="transmembrane region" description="Helical" evidence="1">
    <location>
        <begin position="212"/>
        <end position="232"/>
    </location>
</feature>
<dbReference type="AlphaFoldDB" id="A0A1G2QDI4"/>
<feature type="transmembrane region" description="Helical" evidence="1">
    <location>
        <begin position="98"/>
        <end position="119"/>
    </location>
</feature>
<dbReference type="PANTHER" id="PTHR36833:SF1">
    <property type="entry name" value="INTEGRAL MEMBRANE TRANSPORT PROTEIN"/>
    <property type="match status" value="1"/>
</dbReference>
<dbReference type="EMBL" id="MHTJ01000003">
    <property type="protein sequence ID" value="OHA58604.1"/>
    <property type="molecule type" value="Genomic_DNA"/>
</dbReference>
<dbReference type="STRING" id="1802438.A2571_02440"/>
<dbReference type="PANTHER" id="PTHR36833">
    <property type="entry name" value="SLR0610 PROTEIN-RELATED"/>
    <property type="match status" value="1"/>
</dbReference>
<organism evidence="2 3">
    <name type="scientific">Candidatus Vogelbacteria bacterium RIFOXYD1_FULL_44_32</name>
    <dbReference type="NCBI Taxonomy" id="1802438"/>
    <lineage>
        <taxon>Bacteria</taxon>
        <taxon>Candidatus Vogeliibacteriota</taxon>
    </lineage>
</organism>
<proteinExistence type="predicted"/>
<keyword evidence="1" id="KW-0812">Transmembrane</keyword>
<sequence>MKELVSKIKMRLNILRVNTVNTFQGETAYFGNNWGNILSTFLYTVVQILFVQVLYSQINTFAGYDKNQMYFLLFVSQLGFYTNWTWGEVNHRLLIEDVRRGILDFLLVLPVPSLWYVTFRKIPLLTIARDALPNLVLLAWLINWAHLPLVVGNVVLAVLIFILGIIAWESFCFLLLLPVFWHGESKQIYSLCYVLRDNENVPWEGYRPVFQFTFSVIVPTLFMAMIPVSVALGKVDGWPMFSLAVAVATVFVILKKIFWKIALKNYTSAS</sequence>
<feature type="transmembrane region" description="Helical" evidence="1">
    <location>
        <begin position="155"/>
        <end position="181"/>
    </location>
</feature>
<name>A0A1G2QDI4_9BACT</name>
<evidence type="ECO:0008006" key="4">
    <source>
        <dbReference type="Google" id="ProtNLM"/>
    </source>
</evidence>
<dbReference type="Pfam" id="PF06182">
    <property type="entry name" value="ABC2_membrane_6"/>
    <property type="match status" value="1"/>
</dbReference>
<dbReference type="InterPro" id="IPR010390">
    <property type="entry name" value="ABC-2_transporter-like"/>
</dbReference>
<evidence type="ECO:0000256" key="1">
    <source>
        <dbReference type="SAM" id="Phobius"/>
    </source>
</evidence>
<feature type="transmembrane region" description="Helical" evidence="1">
    <location>
        <begin position="238"/>
        <end position="254"/>
    </location>
</feature>
<feature type="transmembrane region" description="Helical" evidence="1">
    <location>
        <begin position="131"/>
        <end position="149"/>
    </location>
</feature>
<evidence type="ECO:0000313" key="3">
    <source>
        <dbReference type="Proteomes" id="UP000177043"/>
    </source>
</evidence>